<evidence type="ECO:0000313" key="4">
    <source>
        <dbReference type="Proteomes" id="UP000294613"/>
    </source>
</evidence>
<evidence type="ECO:0000313" key="5">
    <source>
        <dbReference type="Proteomes" id="UP000702954"/>
    </source>
</evidence>
<keyword evidence="5" id="KW-1185">Reference proteome</keyword>
<dbReference type="RefSeq" id="WP_116441587.1">
    <property type="nucleotide sequence ID" value="NZ_BHEO01000005.1"/>
</dbReference>
<organism evidence="3 4">
    <name type="scientific">Faecalimonas umbilicata</name>
    <dbReference type="NCBI Taxonomy" id="1912855"/>
    <lineage>
        <taxon>Bacteria</taxon>
        <taxon>Bacillati</taxon>
        <taxon>Bacillota</taxon>
        <taxon>Clostridia</taxon>
        <taxon>Lachnospirales</taxon>
        <taxon>Lachnospiraceae</taxon>
        <taxon>Faecalimonas</taxon>
    </lineage>
</organism>
<reference evidence="3 4" key="2">
    <citation type="submission" date="2019-03" db="EMBL/GenBank/DDBJ databases">
        <title>Genomic Encyclopedia of Type Strains, Phase IV (KMG-IV): sequencing the most valuable type-strain genomes for metagenomic binning, comparative biology and taxonomic classification.</title>
        <authorList>
            <person name="Goeker M."/>
        </authorList>
    </citation>
    <scope>NUCLEOTIDE SEQUENCE [LARGE SCALE GENOMIC DNA]</scope>
    <source>
        <strain evidence="3 4">DSM 103426</strain>
    </source>
</reference>
<dbReference type="Proteomes" id="UP000294613">
    <property type="component" value="Unassembled WGS sequence"/>
</dbReference>
<accession>A0A4R3JCG5</accession>
<dbReference type="AlphaFoldDB" id="A0A4R3JCG5"/>
<dbReference type="EMBL" id="SLZV01000029">
    <property type="protein sequence ID" value="TCS63357.1"/>
    <property type="molecule type" value="Genomic_DNA"/>
</dbReference>
<feature type="region of interest" description="Disordered" evidence="1">
    <location>
        <begin position="41"/>
        <end position="94"/>
    </location>
</feature>
<reference evidence="2 5" key="1">
    <citation type="journal article" date="2018" name="Int. J. Syst. Evol. Microbiol.">
        <title>Draft Genome Sequence of Faecalimonas umbilicata JCM 30896T, an Acetate-Producing Bacterium Isolated from Human Feces.</title>
        <authorList>
            <person name="Sakamoto M."/>
            <person name="Ikeyama N."/>
            <person name="Yuki M."/>
            <person name="Ohkuma M."/>
        </authorList>
    </citation>
    <scope>NUCLEOTIDE SEQUENCE [LARGE SCALE GENOMIC DNA]</scope>
    <source>
        <strain evidence="2 5">EGH7</strain>
    </source>
</reference>
<evidence type="ECO:0000313" key="3">
    <source>
        <dbReference type="EMBL" id="TCS63357.1"/>
    </source>
</evidence>
<protein>
    <submittedName>
        <fullName evidence="3">Uncharacterized protein</fullName>
    </submittedName>
</protein>
<evidence type="ECO:0000256" key="1">
    <source>
        <dbReference type="SAM" id="MobiDB-lite"/>
    </source>
</evidence>
<dbReference type="Proteomes" id="UP000702954">
    <property type="component" value="Unassembled WGS sequence"/>
</dbReference>
<name>A0A4R3JCG5_9FIRM</name>
<evidence type="ECO:0000313" key="2">
    <source>
        <dbReference type="EMBL" id="GBU04884.1"/>
    </source>
</evidence>
<comment type="caution">
    <text evidence="3">The sequence shown here is derived from an EMBL/GenBank/DDBJ whole genome shotgun (WGS) entry which is preliminary data.</text>
</comment>
<feature type="compositionally biased region" description="Basic and acidic residues" evidence="1">
    <location>
        <begin position="50"/>
        <end position="80"/>
    </location>
</feature>
<sequence length="94" mass="10736">MRQKKKILLAGILCCMCLGSVCVSIGVRGRFPRKLREGQMQLEEQNLPENKQEYKEENRQEEAAAEQKEQSTETGTEKDVPNVPAPKTGDSWWK</sequence>
<gene>
    <name evidence="3" type="ORF">EDD74_12921</name>
    <name evidence="2" type="ORF">FAEUMB_14250</name>
</gene>
<dbReference type="EMBL" id="BHEO01000005">
    <property type="protein sequence ID" value="GBU04884.1"/>
    <property type="molecule type" value="Genomic_DNA"/>
</dbReference>
<proteinExistence type="predicted"/>